<evidence type="ECO:0000313" key="11">
    <source>
        <dbReference type="EMBL" id="MBB1124791.1"/>
    </source>
</evidence>
<comment type="caution">
    <text evidence="11">The sequence shown here is derived from an EMBL/GenBank/DDBJ whole genome shotgun (WGS) entry which is preliminary data.</text>
</comment>
<dbReference type="InterPro" id="IPR038371">
    <property type="entry name" value="Cu_polyphenol_OxRdtase_sf"/>
</dbReference>
<dbReference type="SUPFAM" id="SSF64438">
    <property type="entry name" value="CNF1/YfiH-like putative cysteine hydrolases"/>
    <property type="match status" value="1"/>
</dbReference>
<evidence type="ECO:0000256" key="9">
    <source>
        <dbReference type="ARBA" id="ARBA00049893"/>
    </source>
</evidence>
<keyword evidence="5" id="KW-0378">Hydrolase</keyword>
<evidence type="ECO:0000256" key="3">
    <source>
        <dbReference type="ARBA" id="ARBA00022679"/>
    </source>
</evidence>
<dbReference type="RefSeq" id="WP_182581899.1">
    <property type="nucleotide sequence ID" value="NZ_JABVCQ010000002.1"/>
</dbReference>
<evidence type="ECO:0000256" key="7">
    <source>
        <dbReference type="ARBA" id="ARBA00047989"/>
    </source>
</evidence>
<name>A0A839H4Q1_9GAMM</name>
<evidence type="ECO:0000256" key="2">
    <source>
        <dbReference type="ARBA" id="ARBA00007353"/>
    </source>
</evidence>
<sequence>MSIESLIEPRWKHPPTVRAVTTTRQGGCSQPPFASFNLATHVGDDPDQVAHNRAQLRHLAQLPTAPLWLNQTHSCTVATVGADHPDCTADASIARAPGQVCAVLTADCLPILLCETNGRAIAAIHAGWRGLAGGIVEQTVAQLGHPPLNLSAWLGPAIGPTAFEVGAEVREIFCDCDSHATVAFQPTRPGHWLANLPLLAQQRLTRLRVRHIASSGLCTVTDPARFFSYRRDGRTGRMATVIWLISGD</sequence>
<comment type="similarity">
    <text evidence="2 10">Belongs to the purine nucleoside phosphorylase YfiH/LACC1 family.</text>
</comment>
<dbReference type="GO" id="GO:0016787">
    <property type="term" value="F:hydrolase activity"/>
    <property type="evidence" value="ECO:0007669"/>
    <property type="project" value="UniProtKB-KW"/>
</dbReference>
<comment type="catalytic activity">
    <reaction evidence="7">
        <text>adenosine + H2O + H(+) = inosine + NH4(+)</text>
        <dbReference type="Rhea" id="RHEA:24408"/>
        <dbReference type="ChEBI" id="CHEBI:15377"/>
        <dbReference type="ChEBI" id="CHEBI:15378"/>
        <dbReference type="ChEBI" id="CHEBI:16335"/>
        <dbReference type="ChEBI" id="CHEBI:17596"/>
        <dbReference type="ChEBI" id="CHEBI:28938"/>
        <dbReference type="EC" id="3.5.4.4"/>
    </reaction>
    <physiologicalReaction direction="left-to-right" evidence="7">
        <dbReference type="Rhea" id="RHEA:24409"/>
    </physiologicalReaction>
</comment>
<evidence type="ECO:0000256" key="10">
    <source>
        <dbReference type="RuleBase" id="RU361274"/>
    </source>
</evidence>
<evidence type="ECO:0000256" key="6">
    <source>
        <dbReference type="ARBA" id="ARBA00022833"/>
    </source>
</evidence>
<dbReference type="InterPro" id="IPR003730">
    <property type="entry name" value="Cu_polyphenol_OxRdtase"/>
</dbReference>
<evidence type="ECO:0000313" key="12">
    <source>
        <dbReference type="Proteomes" id="UP000548632"/>
    </source>
</evidence>
<comment type="catalytic activity">
    <reaction evidence="9">
        <text>S-methyl-5'-thioadenosine + phosphate = 5-(methylsulfanyl)-alpha-D-ribose 1-phosphate + adenine</text>
        <dbReference type="Rhea" id="RHEA:11852"/>
        <dbReference type="ChEBI" id="CHEBI:16708"/>
        <dbReference type="ChEBI" id="CHEBI:17509"/>
        <dbReference type="ChEBI" id="CHEBI:43474"/>
        <dbReference type="ChEBI" id="CHEBI:58533"/>
        <dbReference type="EC" id="2.4.2.28"/>
    </reaction>
    <physiologicalReaction direction="left-to-right" evidence="9">
        <dbReference type="Rhea" id="RHEA:11853"/>
    </physiologicalReaction>
</comment>
<dbReference type="NCBIfam" id="TIGR00726">
    <property type="entry name" value="peptidoglycan editing factor PgeF"/>
    <property type="match status" value="1"/>
</dbReference>
<dbReference type="Proteomes" id="UP000548632">
    <property type="component" value="Unassembled WGS sequence"/>
</dbReference>
<comment type="catalytic activity">
    <reaction evidence="8">
        <text>adenosine + phosphate = alpha-D-ribose 1-phosphate + adenine</text>
        <dbReference type="Rhea" id="RHEA:27642"/>
        <dbReference type="ChEBI" id="CHEBI:16335"/>
        <dbReference type="ChEBI" id="CHEBI:16708"/>
        <dbReference type="ChEBI" id="CHEBI:43474"/>
        <dbReference type="ChEBI" id="CHEBI:57720"/>
        <dbReference type="EC" id="2.4.2.1"/>
    </reaction>
    <physiologicalReaction direction="left-to-right" evidence="8">
        <dbReference type="Rhea" id="RHEA:27643"/>
    </physiologicalReaction>
</comment>
<dbReference type="Pfam" id="PF02578">
    <property type="entry name" value="Cu-oxidase_4"/>
    <property type="match status" value="1"/>
</dbReference>
<keyword evidence="6" id="KW-0862">Zinc</keyword>
<evidence type="ECO:0000256" key="4">
    <source>
        <dbReference type="ARBA" id="ARBA00022723"/>
    </source>
</evidence>
<evidence type="ECO:0000256" key="8">
    <source>
        <dbReference type="ARBA" id="ARBA00048968"/>
    </source>
</evidence>
<gene>
    <name evidence="11" type="primary">pgeF</name>
    <name evidence="11" type="ORF">HUK38_00920</name>
</gene>
<protein>
    <recommendedName>
        <fullName evidence="10">Purine nucleoside phosphorylase</fullName>
    </recommendedName>
</protein>
<reference evidence="11 12" key="1">
    <citation type="journal article" date="2020" name="Arch. Microbiol.">
        <title>The genome sequence of the giant phototrophic gammaproteobacterium Thiospirillum jenense gives insight into its physiological properties and phylogenetic relationships.</title>
        <authorList>
            <person name="Imhoff J.F."/>
            <person name="Meyer T.E."/>
            <person name="Kyndt J.A."/>
        </authorList>
    </citation>
    <scope>NUCLEOTIDE SEQUENCE [LARGE SCALE GENOMIC DNA]</scope>
    <source>
        <strain evidence="11 12">DSM 216</strain>
    </source>
</reference>
<organism evidence="11 12">
    <name type="scientific">Thiospirillum jenense</name>
    <dbReference type="NCBI Taxonomy" id="1653858"/>
    <lineage>
        <taxon>Bacteria</taxon>
        <taxon>Pseudomonadati</taxon>
        <taxon>Pseudomonadota</taxon>
        <taxon>Gammaproteobacteria</taxon>
        <taxon>Chromatiales</taxon>
        <taxon>Chromatiaceae</taxon>
        <taxon>Thiospirillum</taxon>
    </lineage>
</organism>
<proteinExistence type="inferred from homology"/>
<keyword evidence="3" id="KW-0808">Transferase</keyword>
<comment type="catalytic activity">
    <reaction evidence="1">
        <text>inosine + phosphate = alpha-D-ribose 1-phosphate + hypoxanthine</text>
        <dbReference type="Rhea" id="RHEA:27646"/>
        <dbReference type="ChEBI" id="CHEBI:17368"/>
        <dbReference type="ChEBI" id="CHEBI:17596"/>
        <dbReference type="ChEBI" id="CHEBI:43474"/>
        <dbReference type="ChEBI" id="CHEBI:57720"/>
        <dbReference type="EC" id="2.4.2.1"/>
    </reaction>
    <physiologicalReaction direction="left-to-right" evidence="1">
        <dbReference type="Rhea" id="RHEA:27647"/>
    </physiologicalReaction>
</comment>
<dbReference type="PANTHER" id="PTHR30616:SF2">
    <property type="entry name" value="PURINE NUCLEOSIDE PHOSPHORYLASE LACC1"/>
    <property type="match status" value="1"/>
</dbReference>
<evidence type="ECO:0000256" key="5">
    <source>
        <dbReference type="ARBA" id="ARBA00022801"/>
    </source>
</evidence>
<keyword evidence="12" id="KW-1185">Reference proteome</keyword>
<evidence type="ECO:0000256" key="1">
    <source>
        <dbReference type="ARBA" id="ARBA00000553"/>
    </source>
</evidence>
<dbReference type="GO" id="GO:0017061">
    <property type="term" value="F:S-methyl-5-thioadenosine phosphorylase activity"/>
    <property type="evidence" value="ECO:0007669"/>
    <property type="project" value="UniProtKB-EC"/>
</dbReference>
<accession>A0A839H4Q1</accession>
<dbReference type="Gene3D" id="3.60.140.10">
    <property type="entry name" value="CNF1/YfiH-like putative cysteine hydrolases"/>
    <property type="match status" value="1"/>
</dbReference>
<dbReference type="CDD" id="cd16833">
    <property type="entry name" value="YfiH"/>
    <property type="match status" value="1"/>
</dbReference>
<dbReference type="InterPro" id="IPR011324">
    <property type="entry name" value="Cytotoxic_necrot_fac-like_cat"/>
</dbReference>
<dbReference type="GO" id="GO:0005507">
    <property type="term" value="F:copper ion binding"/>
    <property type="evidence" value="ECO:0007669"/>
    <property type="project" value="TreeGrafter"/>
</dbReference>
<keyword evidence="4" id="KW-0479">Metal-binding</keyword>
<dbReference type="PANTHER" id="PTHR30616">
    <property type="entry name" value="UNCHARACTERIZED PROTEIN YFIH"/>
    <property type="match status" value="1"/>
</dbReference>
<dbReference type="EMBL" id="JABVCQ010000002">
    <property type="protein sequence ID" value="MBB1124791.1"/>
    <property type="molecule type" value="Genomic_DNA"/>
</dbReference>
<dbReference type="AlphaFoldDB" id="A0A839H4Q1"/>